<dbReference type="PANTHER" id="PTHR46899">
    <property type="entry name" value="PROTEIN PHOSPHATASE 1 REGULATORY SUBUNIT 27"/>
    <property type="match status" value="1"/>
</dbReference>
<dbReference type="SUPFAM" id="SSF48403">
    <property type="entry name" value="Ankyrin repeat"/>
    <property type="match status" value="1"/>
</dbReference>
<dbReference type="AlphaFoldDB" id="A7SAN8"/>
<dbReference type="Proteomes" id="UP000001593">
    <property type="component" value="Unassembled WGS sequence"/>
</dbReference>
<accession>A7SAN8</accession>
<dbReference type="OrthoDB" id="5990710at2759"/>
<dbReference type="SMART" id="SM00248">
    <property type="entry name" value="ANK"/>
    <property type="match status" value="2"/>
</dbReference>
<dbReference type="InterPro" id="IPR053080">
    <property type="entry name" value="PP1_regulatory_subunit_27"/>
</dbReference>
<evidence type="ECO:0000313" key="4">
    <source>
        <dbReference type="Proteomes" id="UP000001593"/>
    </source>
</evidence>
<dbReference type="InterPro" id="IPR036770">
    <property type="entry name" value="Ankyrin_rpt-contain_sf"/>
</dbReference>
<keyword evidence="4" id="KW-1185">Reference proteome</keyword>
<dbReference type="PROSITE" id="PS50088">
    <property type="entry name" value="ANK_REPEAT"/>
    <property type="match status" value="2"/>
</dbReference>
<feature type="repeat" description="ANK" evidence="1">
    <location>
        <begin position="575"/>
        <end position="607"/>
    </location>
</feature>
<dbReference type="InParanoid" id="A7SAN8"/>
<evidence type="ECO:0000313" key="3">
    <source>
        <dbReference type="EMBL" id="EDO39226.1"/>
    </source>
</evidence>
<dbReference type="PROSITE" id="PS50297">
    <property type="entry name" value="ANK_REP_REGION"/>
    <property type="match status" value="1"/>
</dbReference>
<evidence type="ECO:0000256" key="1">
    <source>
        <dbReference type="PROSITE-ProRule" id="PRU00023"/>
    </source>
</evidence>
<protein>
    <submittedName>
        <fullName evidence="3">Uncharacterized protein</fullName>
    </submittedName>
</protein>
<dbReference type="Gene3D" id="1.25.40.20">
    <property type="entry name" value="Ankyrin repeat-containing domain"/>
    <property type="match status" value="1"/>
</dbReference>
<keyword evidence="1" id="KW-0040">ANK repeat</keyword>
<proteinExistence type="predicted"/>
<evidence type="ECO:0000256" key="2">
    <source>
        <dbReference type="SAM" id="MobiDB-lite"/>
    </source>
</evidence>
<dbReference type="KEGG" id="nve:5510862"/>
<organism evidence="3 4">
    <name type="scientific">Nematostella vectensis</name>
    <name type="common">Starlet sea anemone</name>
    <dbReference type="NCBI Taxonomy" id="45351"/>
    <lineage>
        <taxon>Eukaryota</taxon>
        <taxon>Metazoa</taxon>
        <taxon>Cnidaria</taxon>
        <taxon>Anthozoa</taxon>
        <taxon>Hexacorallia</taxon>
        <taxon>Actiniaria</taxon>
        <taxon>Edwardsiidae</taxon>
        <taxon>Nematostella</taxon>
    </lineage>
</organism>
<dbReference type="EMBL" id="DS469610">
    <property type="protein sequence ID" value="EDO39226.1"/>
    <property type="molecule type" value="Genomic_DNA"/>
</dbReference>
<feature type="region of interest" description="Disordered" evidence="2">
    <location>
        <begin position="1"/>
        <end position="42"/>
    </location>
</feature>
<dbReference type="InterPro" id="IPR002110">
    <property type="entry name" value="Ankyrin_rpt"/>
</dbReference>
<dbReference type="HOGENOM" id="CLU_414069_0_0_1"/>
<reference evidence="3 4" key="1">
    <citation type="journal article" date="2007" name="Science">
        <title>Sea anemone genome reveals ancestral eumetazoan gene repertoire and genomic organization.</title>
        <authorList>
            <person name="Putnam N.H."/>
            <person name="Srivastava M."/>
            <person name="Hellsten U."/>
            <person name="Dirks B."/>
            <person name="Chapman J."/>
            <person name="Salamov A."/>
            <person name="Terry A."/>
            <person name="Shapiro H."/>
            <person name="Lindquist E."/>
            <person name="Kapitonov V.V."/>
            <person name="Jurka J."/>
            <person name="Genikhovich G."/>
            <person name="Grigoriev I.V."/>
            <person name="Lucas S.M."/>
            <person name="Steele R.E."/>
            <person name="Finnerty J.R."/>
            <person name="Technau U."/>
            <person name="Martindale M.Q."/>
            <person name="Rokhsar D.S."/>
        </authorList>
    </citation>
    <scope>NUCLEOTIDE SEQUENCE [LARGE SCALE GENOMIC DNA]</scope>
    <source>
        <strain evidence="4">CH2 X CH6</strain>
    </source>
</reference>
<dbReference type="STRING" id="45351.A7SAN8"/>
<feature type="compositionally biased region" description="Polar residues" evidence="2">
    <location>
        <begin position="1"/>
        <end position="12"/>
    </location>
</feature>
<feature type="repeat" description="ANK" evidence="1">
    <location>
        <begin position="608"/>
        <end position="640"/>
    </location>
</feature>
<dbReference type="Pfam" id="PF13637">
    <property type="entry name" value="Ank_4"/>
    <property type="match status" value="1"/>
</dbReference>
<gene>
    <name evidence="3" type="ORF">NEMVEDRAFT_v1g244006</name>
</gene>
<sequence>MGNENATTAPKTTSDDLADDVNRAEDVAEQSADNPSELPKDHECTRAELIHLPPDESVFNESDLLTEMKCIPRLRSKSLPVLFNLDSEDLLGNYHGRDAPKKCRSLPDVFNIEKEIISLSESSKVNSGGTHDEEGESFAAEGDVQMTNQDHSSKTQKIKLIGRSKSLPGYDTLDLANDHENENSAITKPLTKPTRKLHRSLSLPTILEEIPFSIVKEQPFEKMKLNSELEKLAVLNEEEDDEEKAPCVNIRNVEFQEIVTKDLDKPDVRNDNNDCTSRILATSVGDNQSKLIDSILAAESGENSETPGGCMENQGIYLDEVKDKMSTAIASVDTIVTNGRSAKLDESDKKEAGEDVAERLKAMTQVDWDLPLIQRPRVNTLPLTEYMERIPELPEKDSPIWETTTKGMIHAFSLTPPKGKELDNHKRRSWPMDMRDIKQNPVESASKEDLIFVQTQCHKEDLTKDQGSKHEMLDDTDGLRMPSTEQDHDALLTLWKSHASSYPDTLDLNLMRKPGHEFAETHHMEKLEEENEEEDRKESDAFNANKSLSYDELLDDFEEKFSRAVSYYTEPDFTQSLSSIHREIANGSVERLIALIDSGADVNAPDEHGYPPLHVAVVSGQVDCADCLIRAGADLEGYTEALVNEFYALRDEGRQYNGRAIFI</sequence>
<dbReference type="PANTHER" id="PTHR46899:SF3">
    <property type="entry name" value="PROTEIN PHOSPHATASE 1 REGULATORY SUBUNIT 27"/>
    <property type="match status" value="1"/>
</dbReference>
<name>A7SAN8_NEMVE</name>